<dbReference type="GO" id="GO:0006508">
    <property type="term" value="P:proteolysis"/>
    <property type="evidence" value="ECO:0007669"/>
    <property type="project" value="InterPro"/>
</dbReference>
<dbReference type="PATRIC" id="fig|119224.3.peg.1512"/>
<reference evidence="5 6" key="1">
    <citation type="submission" date="2015-08" db="EMBL/GenBank/DDBJ databases">
        <title>Genome sequence of Streptococcus phocae subsp. phocae ATCC 51973T isolated from liver specimen obtained from seal.</title>
        <authorList>
            <person name="Avendano-Herrera R."/>
        </authorList>
    </citation>
    <scope>NUCLEOTIDE SEQUENCE [LARGE SCALE GENOMIC DNA]</scope>
    <source>
        <strain evidence="5 6">ATCC 51973</strain>
    </source>
</reference>
<evidence type="ECO:0000313" key="6">
    <source>
        <dbReference type="Proteomes" id="UP000049578"/>
    </source>
</evidence>
<dbReference type="STRING" id="119224.AKK44_01700"/>
<comment type="similarity">
    <text evidence="1">Belongs to the peptidase S8 family.</text>
</comment>
<dbReference type="InterPro" id="IPR036852">
    <property type="entry name" value="Peptidase_S8/S53_dom_sf"/>
</dbReference>
<dbReference type="InterPro" id="IPR005877">
    <property type="entry name" value="YSIRK_signal_dom"/>
</dbReference>
<evidence type="ECO:0000256" key="3">
    <source>
        <dbReference type="ARBA" id="ARBA00022801"/>
    </source>
</evidence>
<dbReference type="AlphaFoldDB" id="A0A0P6S6Z7"/>
<comment type="caution">
    <text evidence="5">The sequence shown here is derived from an EMBL/GenBank/DDBJ whole genome shotgun (WGS) entry which is preliminary data.</text>
</comment>
<evidence type="ECO:0000256" key="2">
    <source>
        <dbReference type="ARBA" id="ARBA00022729"/>
    </source>
</evidence>
<name>A0A0P6S6Z7_9STRE</name>
<dbReference type="PROSITE" id="PS00136">
    <property type="entry name" value="SUBTILASE_ASP"/>
    <property type="match status" value="1"/>
</dbReference>
<sequence length="285" mass="31333">MERKQRFSLRKYKSGMVSVLVGSIFITGMQVAANEVQGESTPSISNLAVKSTEQTEAELEATPKEQVPLVEAHSTEAETAPVNMATHDLIKTSDAWDKGYKGQGMVVAIIDTGIDAEHQAMRISFDMEKAEPGTIRLHFDQLLPEDSEVYLTAEDGQFTRLDQSLYMPEVYGKVLNEGNYTIQVDLPNGYHVSGKQSIKARQNDVVDAMLKILKETRSAQEKGRASHQPQSLVSHVRVLGQPKQATTQKLPSTGDKTQSKFSLLGMLLLAGLAGSNCKSQPKNKR</sequence>
<dbReference type="InterPro" id="IPR023827">
    <property type="entry name" value="Peptidase_S8_Asp-AS"/>
</dbReference>
<dbReference type="NCBIfam" id="TIGR01168">
    <property type="entry name" value="YSIRK_signal"/>
    <property type="match status" value="1"/>
</dbReference>
<protein>
    <recommendedName>
        <fullName evidence="4">YSIRK Gram-positive signal peptide domain-containing protein</fullName>
    </recommendedName>
</protein>
<dbReference type="Gene3D" id="3.40.50.200">
    <property type="entry name" value="Peptidase S8/S53 domain"/>
    <property type="match status" value="1"/>
</dbReference>
<dbReference type="Pfam" id="PF04650">
    <property type="entry name" value="YSIRK_signal"/>
    <property type="match status" value="1"/>
</dbReference>
<dbReference type="RefSeq" id="WP_054278237.1">
    <property type="nucleotide sequence ID" value="NZ_LHQM01000006.1"/>
</dbReference>
<keyword evidence="2" id="KW-0732">Signal</keyword>
<dbReference type="GO" id="GO:0004252">
    <property type="term" value="F:serine-type endopeptidase activity"/>
    <property type="evidence" value="ECO:0007669"/>
    <property type="project" value="InterPro"/>
</dbReference>
<evidence type="ECO:0000259" key="4">
    <source>
        <dbReference type="Pfam" id="PF04650"/>
    </source>
</evidence>
<proteinExistence type="inferred from homology"/>
<gene>
    <name evidence="5" type="ORF">AKK44_01700</name>
</gene>
<keyword evidence="3" id="KW-0378">Hydrolase</keyword>
<accession>A0A0P6S6Z7</accession>
<evidence type="ECO:0000313" key="5">
    <source>
        <dbReference type="EMBL" id="KPJ22991.1"/>
    </source>
</evidence>
<evidence type="ECO:0000256" key="1">
    <source>
        <dbReference type="ARBA" id="ARBA00011073"/>
    </source>
</evidence>
<dbReference type="NCBIfam" id="TIGR01167">
    <property type="entry name" value="LPXTG_anchor"/>
    <property type="match status" value="1"/>
</dbReference>
<feature type="domain" description="YSIRK Gram-positive signal peptide" evidence="4">
    <location>
        <begin position="2"/>
        <end position="25"/>
    </location>
</feature>
<dbReference type="Proteomes" id="UP000049578">
    <property type="component" value="Unassembled WGS sequence"/>
</dbReference>
<organism evidence="5 6">
    <name type="scientific">Streptococcus phocae</name>
    <dbReference type="NCBI Taxonomy" id="119224"/>
    <lineage>
        <taxon>Bacteria</taxon>
        <taxon>Bacillati</taxon>
        <taxon>Bacillota</taxon>
        <taxon>Bacilli</taxon>
        <taxon>Lactobacillales</taxon>
        <taxon>Streptococcaceae</taxon>
        <taxon>Streptococcus</taxon>
    </lineage>
</organism>
<dbReference type="SUPFAM" id="SSF52743">
    <property type="entry name" value="Subtilisin-like"/>
    <property type="match status" value="1"/>
</dbReference>
<dbReference type="EMBL" id="LHQM01000006">
    <property type="protein sequence ID" value="KPJ22991.1"/>
    <property type="molecule type" value="Genomic_DNA"/>
</dbReference>
<keyword evidence="6" id="KW-1185">Reference proteome</keyword>